<organism evidence="2 3">
    <name type="scientific">Paramuricea clavata</name>
    <name type="common">Red gorgonian</name>
    <name type="synonym">Violescent sea-whip</name>
    <dbReference type="NCBI Taxonomy" id="317549"/>
    <lineage>
        <taxon>Eukaryota</taxon>
        <taxon>Metazoa</taxon>
        <taxon>Cnidaria</taxon>
        <taxon>Anthozoa</taxon>
        <taxon>Octocorallia</taxon>
        <taxon>Malacalcyonacea</taxon>
        <taxon>Plexauridae</taxon>
        <taxon>Paramuricea</taxon>
    </lineage>
</organism>
<sequence length="215" mass="25075">MDCDTYCNKTQQISDDKEPWSEYEVEIPGGVTDTMLTAPDFVFSSAETQWIHLLKILGKLVDNKEYTANELENLNWGNKTWLLQSDPMTYARHFDYQISQLIKSILLSKTVPLGKVADWFYRVEYQQRGSPYIHMLIWLENYLTFGEDFDCDLVSFIDKIITCEKPTDNPDLLALVNRQIHRHSHTCRKKSKSECRSFQLPETTYELDKNSVSIG</sequence>
<evidence type="ECO:0000313" key="3">
    <source>
        <dbReference type="Proteomes" id="UP001152795"/>
    </source>
</evidence>
<reference evidence="2" key="1">
    <citation type="submission" date="2020-04" db="EMBL/GenBank/DDBJ databases">
        <authorList>
            <person name="Alioto T."/>
            <person name="Alioto T."/>
            <person name="Gomez Garrido J."/>
        </authorList>
    </citation>
    <scope>NUCLEOTIDE SEQUENCE</scope>
    <source>
        <strain evidence="2">A484AB</strain>
    </source>
</reference>
<gene>
    <name evidence="2" type="ORF">PACLA_8A007226</name>
</gene>
<feature type="domain" description="Helitron helicase-like" evidence="1">
    <location>
        <begin position="70"/>
        <end position="137"/>
    </location>
</feature>
<dbReference type="InterPro" id="IPR025476">
    <property type="entry name" value="Helitron_helicase-like"/>
</dbReference>
<protein>
    <recommendedName>
        <fullName evidence="1">Helitron helicase-like domain-containing protein</fullName>
    </recommendedName>
</protein>
<comment type="caution">
    <text evidence="2">The sequence shown here is derived from an EMBL/GenBank/DDBJ whole genome shotgun (WGS) entry which is preliminary data.</text>
</comment>
<keyword evidence="3" id="KW-1185">Reference proteome</keyword>
<name>A0A6S7HWR3_PARCT</name>
<accession>A0A6S7HWR3</accession>
<evidence type="ECO:0000313" key="2">
    <source>
        <dbReference type="EMBL" id="CAB4010725.1"/>
    </source>
</evidence>
<proteinExistence type="predicted"/>
<dbReference type="OrthoDB" id="10064798at2759"/>
<dbReference type="Pfam" id="PF14214">
    <property type="entry name" value="Helitron_like_N"/>
    <property type="match status" value="1"/>
</dbReference>
<dbReference type="Proteomes" id="UP001152795">
    <property type="component" value="Unassembled WGS sequence"/>
</dbReference>
<evidence type="ECO:0000259" key="1">
    <source>
        <dbReference type="Pfam" id="PF14214"/>
    </source>
</evidence>
<dbReference type="AlphaFoldDB" id="A0A6S7HWR3"/>
<dbReference type="EMBL" id="CACRXK020006881">
    <property type="protein sequence ID" value="CAB4010725.1"/>
    <property type="molecule type" value="Genomic_DNA"/>
</dbReference>